<keyword evidence="4" id="KW-1185">Reference proteome</keyword>
<evidence type="ECO:0000313" key="4">
    <source>
        <dbReference type="Proteomes" id="UP000037460"/>
    </source>
</evidence>
<organism evidence="3 4">
    <name type="scientific">Chrysochromulina tobinii</name>
    <dbReference type="NCBI Taxonomy" id="1460289"/>
    <lineage>
        <taxon>Eukaryota</taxon>
        <taxon>Haptista</taxon>
        <taxon>Haptophyta</taxon>
        <taxon>Prymnesiophyceae</taxon>
        <taxon>Prymnesiales</taxon>
        <taxon>Chrysochromulinaceae</taxon>
        <taxon>Chrysochromulina</taxon>
    </lineage>
</organism>
<feature type="signal peptide" evidence="2">
    <location>
        <begin position="1"/>
        <end position="15"/>
    </location>
</feature>
<feature type="compositionally biased region" description="Low complexity" evidence="1">
    <location>
        <begin position="238"/>
        <end position="250"/>
    </location>
</feature>
<evidence type="ECO:0000313" key="3">
    <source>
        <dbReference type="EMBL" id="KOO53735.1"/>
    </source>
</evidence>
<name>A0A0M0LRQ5_9EUKA</name>
<dbReference type="Proteomes" id="UP000037460">
    <property type="component" value="Unassembled WGS sequence"/>
</dbReference>
<feature type="chain" id="PRO_5012136055" evidence="2">
    <location>
        <begin position="16"/>
        <end position="274"/>
    </location>
</feature>
<dbReference type="EMBL" id="JWZX01000095">
    <property type="protein sequence ID" value="KOO53735.1"/>
    <property type="molecule type" value="Genomic_DNA"/>
</dbReference>
<proteinExistence type="predicted"/>
<evidence type="ECO:0000256" key="2">
    <source>
        <dbReference type="SAM" id="SignalP"/>
    </source>
</evidence>
<accession>A0A0M0LRQ5</accession>
<feature type="compositionally biased region" description="Basic residues" evidence="1">
    <location>
        <begin position="261"/>
        <end position="274"/>
    </location>
</feature>
<dbReference type="AlphaFoldDB" id="A0A0M0LRQ5"/>
<evidence type="ECO:0000256" key="1">
    <source>
        <dbReference type="SAM" id="MobiDB-lite"/>
    </source>
</evidence>
<protein>
    <submittedName>
        <fullName evidence="3">Uncharacterized protein</fullName>
    </submittedName>
</protein>
<sequence>MRVLTFLAFISSTQSLLLSLPRTVPAHVHAHAATHAPARSGIVRLASDDDPAPPEVIQAEDNATPNRKYRLATAAVGVTVSAATAGAAIATLSGQYEFGDVMLFGSPVVTLVVDVLVGGTSAWAWQQEQKTKRENIARIWEEVKRRRTGGATEGANRLQRRAKKVLVPGGAMPGAAEEPATVTGADSGGLFANARAFLEEANALGKAQAISLNAQLEDAGVLPPVAPRPPAPTTMDVPAPAAEVAPAGAPLDGAVGARTPAKGKAKKGGSKKKK</sequence>
<gene>
    <name evidence="3" type="ORF">Ctob_013246</name>
</gene>
<keyword evidence="2" id="KW-0732">Signal</keyword>
<reference evidence="4" key="1">
    <citation type="journal article" date="2015" name="PLoS Genet.">
        <title>Genome Sequence and Transcriptome Analyses of Chrysochromulina tobin: Metabolic Tools for Enhanced Algal Fitness in the Prominent Order Prymnesiales (Haptophyceae).</title>
        <authorList>
            <person name="Hovde B.T."/>
            <person name="Deodato C.R."/>
            <person name="Hunsperger H.M."/>
            <person name="Ryken S.A."/>
            <person name="Yost W."/>
            <person name="Jha R.K."/>
            <person name="Patterson J."/>
            <person name="Monnat R.J. Jr."/>
            <person name="Barlow S.B."/>
            <person name="Starkenburg S.R."/>
            <person name="Cattolico R.A."/>
        </authorList>
    </citation>
    <scope>NUCLEOTIDE SEQUENCE</scope>
    <source>
        <strain evidence="4">CCMP291</strain>
    </source>
</reference>
<comment type="caution">
    <text evidence="3">The sequence shown here is derived from an EMBL/GenBank/DDBJ whole genome shotgun (WGS) entry which is preliminary data.</text>
</comment>
<feature type="region of interest" description="Disordered" evidence="1">
    <location>
        <begin position="224"/>
        <end position="274"/>
    </location>
</feature>